<name>A0A0F5QL69_9HYPH</name>
<gene>
    <name evidence="5" type="ORF">WH87_00535</name>
</gene>
<keyword evidence="3" id="KW-1133">Transmembrane helix</keyword>
<dbReference type="PATRIC" id="fig|1293439.3.peg.113"/>
<comment type="caution">
    <text evidence="5">The sequence shown here is derived from an EMBL/GenBank/DDBJ whole genome shotgun (WGS) entry which is preliminary data.</text>
</comment>
<dbReference type="EMBL" id="LANJ01000001">
    <property type="protein sequence ID" value="KKC41471.1"/>
    <property type="molecule type" value="Genomic_DNA"/>
</dbReference>
<keyword evidence="3" id="KW-0472">Membrane</keyword>
<keyword evidence="3" id="KW-0812">Transmembrane</keyword>
<proteinExistence type="inferred from homology"/>
<evidence type="ECO:0000256" key="3">
    <source>
        <dbReference type="SAM" id="Phobius"/>
    </source>
</evidence>
<accession>A0A0F5QL69</accession>
<dbReference type="STRING" id="1293439.WH87_00535"/>
<dbReference type="PANTHER" id="PTHR30576:SF0">
    <property type="entry name" value="UNDECAPRENYL-PHOSPHATE N-ACETYLGALACTOSAMINYL 1-PHOSPHATE TRANSFERASE-RELATED"/>
    <property type="match status" value="1"/>
</dbReference>
<feature type="transmembrane region" description="Helical" evidence="3">
    <location>
        <begin position="21"/>
        <end position="46"/>
    </location>
</feature>
<dbReference type="Pfam" id="PF02397">
    <property type="entry name" value="Bac_transf"/>
    <property type="match status" value="1"/>
</dbReference>
<evidence type="ECO:0000313" key="6">
    <source>
        <dbReference type="Proteomes" id="UP000033411"/>
    </source>
</evidence>
<comment type="similarity">
    <text evidence="1">Belongs to the bacterial sugar transferase family.</text>
</comment>
<keyword evidence="2" id="KW-0270">Exopolysaccharide synthesis</keyword>
<dbReference type="InterPro" id="IPR003362">
    <property type="entry name" value="Bact_transf"/>
</dbReference>
<evidence type="ECO:0000256" key="2">
    <source>
        <dbReference type="ARBA" id="ARBA00023169"/>
    </source>
</evidence>
<dbReference type="GO" id="GO:0000271">
    <property type="term" value="P:polysaccharide biosynthetic process"/>
    <property type="evidence" value="ECO:0007669"/>
    <property type="project" value="UniProtKB-KW"/>
</dbReference>
<keyword evidence="6" id="KW-1185">Reference proteome</keyword>
<dbReference type="OrthoDB" id="9808602at2"/>
<evidence type="ECO:0000259" key="4">
    <source>
        <dbReference type="Pfam" id="PF02397"/>
    </source>
</evidence>
<dbReference type="Proteomes" id="UP000033411">
    <property type="component" value="Unassembled WGS sequence"/>
</dbReference>
<dbReference type="GO" id="GO:0016780">
    <property type="term" value="F:phosphotransferase activity, for other substituted phosphate groups"/>
    <property type="evidence" value="ECO:0007669"/>
    <property type="project" value="TreeGrafter"/>
</dbReference>
<protein>
    <recommendedName>
        <fullName evidence="4">Bacterial sugar transferase domain-containing protein</fullName>
    </recommendedName>
</protein>
<feature type="domain" description="Bacterial sugar transferase" evidence="4">
    <location>
        <begin position="18"/>
        <end position="203"/>
    </location>
</feature>
<evidence type="ECO:0000256" key="1">
    <source>
        <dbReference type="ARBA" id="ARBA00006464"/>
    </source>
</evidence>
<dbReference type="AlphaFoldDB" id="A0A0F5QL69"/>
<dbReference type="PANTHER" id="PTHR30576">
    <property type="entry name" value="COLANIC BIOSYNTHESIS UDP-GLUCOSE LIPID CARRIER TRANSFERASE"/>
    <property type="match status" value="1"/>
</dbReference>
<organism evidence="5 6">
    <name type="scientific">Devosia epidermidihirudinis</name>
    <dbReference type="NCBI Taxonomy" id="1293439"/>
    <lineage>
        <taxon>Bacteria</taxon>
        <taxon>Pseudomonadati</taxon>
        <taxon>Pseudomonadota</taxon>
        <taxon>Alphaproteobacteria</taxon>
        <taxon>Hyphomicrobiales</taxon>
        <taxon>Devosiaceae</taxon>
        <taxon>Devosia</taxon>
    </lineage>
</organism>
<reference evidence="5 6" key="1">
    <citation type="submission" date="2015-03" db="EMBL/GenBank/DDBJ databases">
        <authorList>
            <person name="Lepp D."/>
            <person name="Hassan Y.I."/>
            <person name="Li X.-Z."/>
            <person name="Zhou T."/>
        </authorList>
    </citation>
    <scope>NUCLEOTIDE SEQUENCE [LARGE SCALE GENOMIC DNA]</scope>
    <source>
        <strain evidence="5 6">E84</strain>
    </source>
</reference>
<sequence>MPMPPRLGASGRYFEALKRSMDIVLSTATLVGLFPALVIIASTVAFTSTGPIFFRQPREGLNGKLFTIYKFRSLYVDRSDLSGLSQAVDGDPRVTPVGRWLRQTSLDELPQLLNVLKGEMSLIGPRPHVPNMLAAGMRYDELVPYYDLRLSVRPGLSGWAQVNDLRGPTTDAERAKSRVDHDLAYVQNMSFGLDLKILWRTVSDEILPLGMH</sequence>
<evidence type="ECO:0000313" key="5">
    <source>
        <dbReference type="EMBL" id="KKC41471.1"/>
    </source>
</evidence>